<dbReference type="RefSeq" id="WP_092466195.1">
    <property type="nucleotide sequence ID" value="NZ_FNCZ01000001.1"/>
</dbReference>
<dbReference type="PANTHER" id="PTHR37811:SF2">
    <property type="entry name" value="ABM DOMAIN-CONTAINING PROTEIN"/>
    <property type="match status" value="1"/>
</dbReference>
<dbReference type="InterPro" id="IPR011008">
    <property type="entry name" value="Dimeric_a/b-barrel"/>
</dbReference>
<evidence type="ECO:0000313" key="2">
    <source>
        <dbReference type="Proteomes" id="UP000199492"/>
    </source>
</evidence>
<organism evidence="1 2">
    <name type="scientific">Winogradskyella thalassocola</name>
    <dbReference type="NCBI Taxonomy" id="262004"/>
    <lineage>
        <taxon>Bacteria</taxon>
        <taxon>Pseudomonadati</taxon>
        <taxon>Bacteroidota</taxon>
        <taxon>Flavobacteriia</taxon>
        <taxon>Flavobacteriales</taxon>
        <taxon>Flavobacteriaceae</taxon>
        <taxon>Winogradskyella</taxon>
    </lineage>
</organism>
<protein>
    <submittedName>
        <fullName evidence="1">Heme-degrading monooxygenase HmoA</fullName>
    </submittedName>
</protein>
<gene>
    <name evidence="1" type="ORF">SAMN04489796_101712</name>
</gene>
<dbReference type="Gene3D" id="3.30.70.100">
    <property type="match status" value="1"/>
</dbReference>
<dbReference type="InterPro" id="IPR052936">
    <property type="entry name" value="Jasmonate_Hydroxylase-like"/>
</dbReference>
<dbReference type="AlphaFoldDB" id="A0A1G7XGQ9"/>
<dbReference type="Proteomes" id="UP000199492">
    <property type="component" value="Unassembled WGS sequence"/>
</dbReference>
<keyword evidence="1" id="KW-0560">Oxidoreductase</keyword>
<dbReference type="SUPFAM" id="SSF54909">
    <property type="entry name" value="Dimeric alpha+beta barrel"/>
    <property type="match status" value="1"/>
</dbReference>
<keyword evidence="1" id="KW-0503">Monooxygenase</keyword>
<dbReference type="STRING" id="262004.SAMN04489796_101712"/>
<dbReference type="OrthoDB" id="9798439at2"/>
<reference evidence="2" key="1">
    <citation type="submission" date="2016-10" db="EMBL/GenBank/DDBJ databases">
        <authorList>
            <person name="Varghese N."/>
            <person name="Submissions S."/>
        </authorList>
    </citation>
    <scope>NUCLEOTIDE SEQUENCE [LARGE SCALE GENOMIC DNA]</scope>
    <source>
        <strain evidence="2">DSM 15363</strain>
    </source>
</reference>
<name>A0A1G7XGQ9_9FLAO</name>
<dbReference type="PANTHER" id="PTHR37811">
    <property type="entry name" value="BLL5343 PROTEIN"/>
    <property type="match status" value="1"/>
</dbReference>
<evidence type="ECO:0000313" key="1">
    <source>
        <dbReference type="EMBL" id="SDG83428.1"/>
    </source>
</evidence>
<proteinExistence type="predicted"/>
<keyword evidence="2" id="KW-1185">Reference proteome</keyword>
<dbReference type="GO" id="GO:0004497">
    <property type="term" value="F:monooxygenase activity"/>
    <property type="evidence" value="ECO:0007669"/>
    <property type="project" value="UniProtKB-KW"/>
</dbReference>
<sequence length="111" mass="12880">MNNFKPYYAVIFTSTQSEVTEGYSEMAETMENLAKQHEGYLGIDSGSNDTSTTRSGAVGITVSYWESIEAIKSWKANTEHLLAQQKGREQWYNWYNVRICKVEREYEFKLD</sequence>
<accession>A0A1G7XGQ9</accession>
<dbReference type="EMBL" id="FNCZ01000001">
    <property type="protein sequence ID" value="SDG83428.1"/>
    <property type="molecule type" value="Genomic_DNA"/>
</dbReference>